<organism evidence="3 4">
    <name type="scientific">Halomicrobium zhouii</name>
    <dbReference type="NCBI Taxonomy" id="767519"/>
    <lineage>
        <taxon>Archaea</taxon>
        <taxon>Methanobacteriati</taxon>
        <taxon>Methanobacteriota</taxon>
        <taxon>Stenosarchaea group</taxon>
        <taxon>Halobacteria</taxon>
        <taxon>Halobacteriales</taxon>
        <taxon>Haloarculaceae</taxon>
        <taxon>Halomicrobium</taxon>
    </lineage>
</organism>
<evidence type="ECO:0000313" key="4">
    <source>
        <dbReference type="Proteomes" id="UP000199062"/>
    </source>
</evidence>
<sequence>MSDGALVTAPPSRRSVLRTCVGTLGVGGLAGCLAPSDDSGTNRSERRTETTTETPSETSESPTPRRVEAHLAAENEADTEVALTVTVRRDGERVAEQTATIDADDGRSLAVDVARPGEYTVEARLRSGTSSTFDWEIGTEYDGRLEVRITGPDQVVFREKLRGSVCENGGTNGDLPFSLPDAEETYRPGTVEIRNDAKSAMTLTVSIVHEETTYFECTTDLGGRQFVSNDAVTASAGTYAVTVDVSDGGRTEYSWQVPTEYNWPKLLVVVDEDGDPLVGCGGRSETSLVVENPTNESQSVDLTLLRGEEPVDDGSITVDPDSETEHTLSFPIGDFYTLRAATDAGTGAETLAYCDCYEQFSPTVTLGPDGPQIEPVTYNCE</sequence>
<accession>A0A1I6MAT4</accession>
<protein>
    <recommendedName>
        <fullName evidence="2">Ig-like domain-containing protein</fullName>
    </recommendedName>
</protein>
<keyword evidence="4" id="KW-1185">Reference proteome</keyword>
<feature type="domain" description="Ig-like" evidence="2">
    <location>
        <begin position="81"/>
        <end position="150"/>
    </location>
</feature>
<feature type="compositionally biased region" description="Low complexity" evidence="1">
    <location>
        <begin position="51"/>
        <end position="62"/>
    </location>
</feature>
<dbReference type="Proteomes" id="UP000199062">
    <property type="component" value="Unassembled WGS sequence"/>
</dbReference>
<dbReference type="Pfam" id="PF25942">
    <property type="entry name" value="Ig_halo"/>
    <property type="match status" value="2"/>
</dbReference>
<evidence type="ECO:0000256" key="1">
    <source>
        <dbReference type="SAM" id="MobiDB-lite"/>
    </source>
</evidence>
<dbReference type="STRING" id="767519.SAMN05216559_4135"/>
<dbReference type="EMBL" id="FOZK01000006">
    <property type="protein sequence ID" value="SFS12815.1"/>
    <property type="molecule type" value="Genomic_DNA"/>
</dbReference>
<dbReference type="InterPro" id="IPR058929">
    <property type="entry name" value="Ig_halo"/>
</dbReference>
<feature type="domain" description="Ig-like" evidence="2">
    <location>
        <begin position="200"/>
        <end position="280"/>
    </location>
</feature>
<reference evidence="3 4" key="1">
    <citation type="submission" date="2016-10" db="EMBL/GenBank/DDBJ databases">
        <authorList>
            <person name="de Groot N.N."/>
        </authorList>
    </citation>
    <scope>NUCLEOTIDE SEQUENCE [LARGE SCALE GENOMIC DNA]</scope>
    <source>
        <strain evidence="3 4">CGMCC 1.10457</strain>
    </source>
</reference>
<evidence type="ECO:0000259" key="2">
    <source>
        <dbReference type="Pfam" id="PF25942"/>
    </source>
</evidence>
<proteinExistence type="predicted"/>
<dbReference type="AlphaFoldDB" id="A0A1I6MAT4"/>
<gene>
    <name evidence="3" type="ORF">SAMN05216559_4135</name>
</gene>
<name>A0A1I6MAT4_9EURY</name>
<evidence type="ECO:0000313" key="3">
    <source>
        <dbReference type="EMBL" id="SFS12815.1"/>
    </source>
</evidence>
<feature type="region of interest" description="Disordered" evidence="1">
    <location>
        <begin position="28"/>
        <end position="66"/>
    </location>
</feature>